<evidence type="ECO:0000313" key="4">
    <source>
        <dbReference type="Proteomes" id="UP001237011"/>
    </source>
</evidence>
<dbReference type="Gene3D" id="3.10.20.580">
    <property type="match status" value="1"/>
</dbReference>
<accession>A0ABY9HA58</accession>
<dbReference type="CDD" id="cd07714">
    <property type="entry name" value="RNaseJ_MBL-fold"/>
    <property type="match status" value="1"/>
</dbReference>
<dbReference type="EC" id="3.1.-.-" evidence="3"/>
<sequence length="550" mass="62109">MQNVNIFALGGQDENGKNCYVLEHNNDIYIINTGVKVPIESNNGVDTLIPDFSYLIKYKDRIKGVFITDIKNESFSALPWLLMKIPNLQIYTSSFNRVMVLERISKYGIDQKSYRVNTLRGKTKIGSLDVIPFALTGSMPGNTGFNFSTPEGDYIFMFNYVEGDLGIYGKTSFKALAQYFANHKIIALVTDAGKSNVVGRAIDKYKTNVTLEQAFNATDANNRIIVGAYGEEMVAIQEVITLARKYNRPIIPYGKTYADLLYLISKLSDKIQLPEIVDYKSINKHPNAVILVTASTERLYNRFVRIVNNNDVYLKLQPQDTVVLMAPPVNGLESNYAEMMDMVAKITPNIFEVLDNDYFYIRPTKQDLCNLVKELNPRYFIPTQGLYRYLVGSSEYIASELGKKHQPDSIVLLNGKIAHFQNDKLFSHNGKVKEVGTTIIDGFGVGDISAEVIAEREALGREGVIIINGLYSPKTKKILGQLHINYIGVIDESEVEETDKLIMDIILEILKTKTFTSMREVNEKIRKTIRKKIFKLKDKDPMIALTLTTV</sequence>
<keyword evidence="4" id="KW-1185">Reference proteome</keyword>
<dbReference type="EMBL" id="CP132191">
    <property type="protein sequence ID" value="WLP85459.1"/>
    <property type="molecule type" value="Genomic_DNA"/>
</dbReference>
<dbReference type="InterPro" id="IPR041636">
    <property type="entry name" value="RNase_J_C"/>
</dbReference>
<name>A0ABY9HA58_9MOLU</name>
<dbReference type="Pfam" id="PF17770">
    <property type="entry name" value="RNase_J_C"/>
    <property type="match status" value="1"/>
</dbReference>
<dbReference type="InterPro" id="IPR036866">
    <property type="entry name" value="RibonucZ/Hydroxyglut_hydro"/>
</dbReference>
<evidence type="ECO:0000259" key="2">
    <source>
        <dbReference type="Pfam" id="PF22505"/>
    </source>
</evidence>
<feature type="domain" description="Ribonuclease J C-terminal" evidence="1">
    <location>
        <begin position="452"/>
        <end position="548"/>
    </location>
</feature>
<proteinExistence type="predicted"/>
<feature type="domain" description="Ribonuclease J beta-CASP" evidence="2">
    <location>
        <begin position="222"/>
        <end position="341"/>
    </location>
</feature>
<dbReference type="PANTHER" id="PTHR43694">
    <property type="entry name" value="RIBONUCLEASE J"/>
    <property type="match status" value="1"/>
</dbReference>
<dbReference type="PANTHER" id="PTHR43694:SF1">
    <property type="entry name" value="RIBONUCLEASE J"/>
    <property type="match status" value="1"/>
</dbReference>
<organism evidence="3 4">
    <name type="scientific">Mycoplasma seminis</name>
    <dbReference type="NCBI Taxonomy" id="512749"/>
    <lineage>
        <taxon>Bacteria</taxon>
        <taxon>Bacillati</taxon>
        <taxon>Mycoplasmatota</taxon>
        <taxon>Mollicutes</taxon>
        <taxon>Mycoplasmataceae</taxon>
        <taxon>Mycoplasma</taxon>
    </lineage>
</organism>
<gene>
    <name evidence="3" type="ORF">Q8852_04020</name>
</gene>
<protein>
    <submittedName>
        <fullName evidence="3">Ribonuclease J</fullName>
        <ecNumber evidence="3">3.1.-.-</ecNumber>
    </submittedName>
</protein>
<reference evidence="3" key="1">
    <citation type="submission" date="2023-08" db="EMBL/GenBank/DDBJ databases">
        <title>Complete genome sequence of Mycoplasma seminis 2200.</title>
        <authorList>
            <person name="Spergser J."/>
        </authorList>
    </citation>
    <scope>NUCLEOTIDE SEQUENCE [LARGE SCALE GENOMIC DNA]</scope>
    <source>
        <strain evidence="3">2200</strain>
    </source>
</reference>
<dbReference type="Pfam" id="PF22505">
    <property type="entry name" value="RNase_J_b_CASP"/>
    <property type="match status" value="1"/>
</dbReference>
<keyword evidence="3" id="KW-0378">Hydrolase</keyword>
<evidence type="ECO:0000313" key="3">
    <source>
        <dbReference type="EMBL" id="WLP85459.1"/>
    </source>
</evidence>
<dbReference type="InterPro" id="IPR055132">
    <property type="entry name" value="RNase_J_b_CASP"/>
</dbReference>
<dbReference type="Gene3D" id="3.60.15.10">
    <property type="entry name" value="Ribonuclease Z/Hydroxyacylglutathione hydrolase-like"/>
    <property type="match status" value="1"/>
</dbReference>
<dbReference type="Proteomes" id="UP001237011">
    <property type="component" value="Chromosome"/>
</dbReference>
<evidence type="ECO:0000259" key="1">
    <source>
        <dbReference type="Pfam" id="PF17770"/>
    </source>
</evidence>
<dbReference type="InterPro" id="IPR042173">
    <property type="entry name" value="RNase_J_2"/>
</dbReference>
<dbReference type="SUPFAM" id="SSF56281">
    <property type="entry name" value="Metallo-hydrolase/oxidoreductase"/>
    <property type="match status" value="1"/>
</dbReference>
<dbReference type="RefSeq" id="WP_305937894.1">
    <property type="nucleotide sequence ID" value="NZ_CP132191.1"/>
</dbReference>
<dbReference type="GO" id="GO:0016787">
    <property type="term" value="F:hydrolase activity"/>
    <property type="evidence" value="ECO:0007669"/>
    <property type="project" value="UniProtKB-KW"/>
</dbReference>
<dbReference type="Gene3D" id="3.40.50.10710">
    <property type="entry name" value="Metallo-hydrolase/oxidoreductase"/>
    <property type="match status" value="1"/>
</dbReference>